<evidence type="ECO:0000256" key="8">
    <source>
        <dbReference type="RuleBase" id="RU363032"/>
    </source>
</evidence>
<keyword evidence="4" id="KW-1003">Cell membrane</keyword>
<feature type="transmembrane region" description="Helical" evidence="8">
    <location>
        <begin position="228"/>
        <end position="247"/>
    </location>
</feature>
<comment type="subcellular location">
    <subcellularLocation>
        <location evidence="1 8">Cell membrane</location>
        <topology evidence="1 8">Multi-pass membrane protein</topology>
    </subcellularLocation>
</comment>
<reference evidence="10 11" key="1">
    <citation type="submission" date="2019-06" db="EMBL/GenBank/DDBJ databases">
        <title>Genomic Encyclopedia of Type Strains, Phase IV (KMG-V): Genome sequencing to study the core and pangenomes of soil and plant-associated prokaryotes.</title>
        <authorList>
            <person name="Whitman W."/>
        </authorList>
    </citation>
    <scope>NUCLEOTIDE SEQUENCE [LARGE SCALE GENOMIC DNA]</scope>
    <source>
        <strain evidence="10 11">BR 510</strain>
    </source>
</reference>
<evidence type="ECO:0000256" key="4">
    <source>
        <dbReference type="ARBA" id="ARBA00022475"/>
    </source>
</evidence>
<comment type="caution">
    <text evidence="10">The sequence shown here is derived from an EMBL/GenBank/DDBJ whole genome shotgun (WGS) entry which is preliminary data.</text>
</comment>
<dbReference type="InterPro" id="IPR000515">
    <property type="entry name" value="MetI-like"/>
</dbReference>
<sequence>MNSTAATRPNGLALFILPSALLFALFFFLPIGLMAVMSVLTGNPVVMPKVAFTTRHYVRMIGDPFYLEVIWTTVRIGLVTTLVALAIGYPLAHWMARIKSRTGHALLLMAVLAPMLTGIVVRTFAWMTLLSDKGVVNETLMSLGLISQPLKLMYTETGIVVGLVHIYVPFMVLTLTGVIGRIDERLEQAAENLGASPLRAFLEVTLPLSLPGILAGSLLVFALAISAYVTPILLGGFQIMTLPILIYQQISANFNVGFAAALGIVLLVISLLLVVAYNRALGLVSGQRELQ</sequence>
<dbReference type="STRING" id="1803665.GCA_001641335_07727"/>
<dbReference type="Gene3D" id="1.10.3720.10">
    <property type="entry name" value="MetI-like"/>
    <property type="match status" value="1"/>
</dbReference>
<dbReference type="PANTHER" id="PTHR42929">
    <property type="entry name" value="INNER MEMBRANE ABC TRANSPORTER PERMEASE PROTEIN YDCU-RELATED-RELATED"/>
    <property type="match status" value="1"/>
</dbReference>
<dbReference type="PANTHER" id="PTHR42929:SF5">
    <property type="entry name" value="ABC TRANSPORTER PERMEASE PROTEIN"/>
    <property type="match status" value="1"/>
</dbReference>
<evidence type="ECO:0000256" key="3">
    <source>
        <dbReference type="ARBA" id="ARBA00022448"/>
    </source>
</evidence>
<evidence type="ECO:0000256" key="2">
    <source>
        <dbReference type="ARBA" id="ARBA00007069"/>
    </source>
</evidence>
<evidence type="ECO:0000256" key="5">
    <source>
        <dbReference type="ARBA" id="ARBA00022692"/>
    </source>
</evidence>
<dbReference type="CDD" id="cd06261">
    <property type="entry name" value="TM_PBP2"/>
    <property type="match status" value="1"/>
</dbReference>
<feature type="transmembrane region" description="Helical" evidence="8">
    <location>
        <begin position="200"/>
        <end position="222"/>
    </location>
</feature>
<evidence type="ECO:0000256" key="6">
    <source>
        <dbReference type="ARBA" id="ARBA00022989"/>
    </source>
</evidence>
<dbReference type="AlphaFoldDB" id="A0A560DQ77"/>
<evidence type="ECO:0000256" key="1">
    <source>
        <dbReference type="ARBA" id="ARBA00004651"/>
    </source>
</evidence>
<feature type="transmembrane region" description="Helical" evidence="8">
    <location>
        <begin position="12"/>
        <end position="40"/>
    </location>
</feature>
<keyword evidence="7 8" id="KW-0472">Membrane</keyword>
<dbReference type="PROSITE" id="PS50928">
    <property type="entry name" value="ABC_TM1"/>
    <property type="match status" value="1"/>
</dbReference>
<feature type="transmembrane region" description="Helical" evidence="8">
    <location>
        <begin position="254"/>
        <end position="277"/>
    </location>
</feature>
<dbReference type="RefSeq" id="WP_063694346.1">
    <property type="nucleotide sequence ID" value="NZ_LVEM01000007.1"/>
</dbReference>
<gene>
    <name evidence="10" type="ORF">FBZ96_104230</name>
</gene>
<accession>A0A560DQ77</accession>
<feature type="transmembrane region" description="Helical" evidence="8">
    <location>
        <begin position="159"/>
        <end position="179"/>
    </location>
</feature>
<keyword evidence="5 8" id="KW-0812">Transmembrane</keyword>
<dbReference type="EMBL" id="VITK01000004">
    <property type="protein sequence ID" value="TWA99255.1"/>
    <property type="molecule type" value="Genomic_DNA"/>
</dbReference>
<keyword evidence="11" id="KW-1185">Reference proteome</keyword>
<feature type="transmembrane region" description="Helical" evidence="8">
    <location>
        <begin position="69"/>
        <end position="92"/>
    </location>
</feature>
<dbReference type="Proteomes" id="UP000319949">
    <property type="component" value="Unassembled WGS sequence"/>
</dbReference>
<feature type="transmembrane region" description="Helical" evidence="8">
    <location>
        <begin position="104"/>
        <end position="125"/>
    </location>
</feature>
<evidence type="ECO:0000259" key="9">
    <source>
        <dbReference type="PROSITE" id="PS50928"/>
    </source>
</evidence>
<feature type="domain" description="ABC transmembrane type-1" evidence="9">
    <location>
        <begin position="70"/>
        <end position="277"/>
    </location>
</feature>
<proteinExistence type="inferred from homology"/>
<dbReference type="OrthoDB" id="9807047at2"/>
<dbReference type="GO" id="GO:0055085">
    <property type="term" value="P:transmembrane transport"/>
    <property type="evidence" value="ECO:0007669"/>
    <property type="project" value="InterPro"/>
</dbReference>
<evidence type="ECO:0000313" key="11">
    <source>
        <dbReference type="Proteomes" id="UP000319949"/>
    </source>
</evidence>
<keyword evidence="3 8" id="KW-0813">Transport</keyword>
<evidence type="ECO:0000256" key="7">
    <source>
        <dbReference type="ARBA" id="ARBA00023136"/>
    </source>
</evidence>
<organism evidence="10 11">
    <name type="scientific">Bradyrhizobium stylosanthis</name>
    <dbReference type="NCBI Taxonomy" id="1803665"/>
    <lineage>
        <taxon>Bacteria</taxon>
        <taxon>Pseudomonadati</taxon>
        <taxon>Pseudomonadota</taxon>
        <taxon>Alphaproteobacteria</taxon>
        <taxon>Hyphomicrobiales</taxon>
        <taxon>Nitrobacteraceae</taxon>
        <taxon>Bradyrhizobium</taxon>
    </lineage>
</organism>
<name>A0A560DQ77_9BRAD</name>
<dbReference type="GO" id="GO:0005886">
    <property type="term" value="C:plasma membrane"/>
    <property type="evidence" value="ECO:0007669"/>
    <property type="project" value="UniProtKB-SubCell"/>
</dbReference>
<keyword evidence="6 8" id="KW-1133">Transmembrane helix</keyword>
<evidence type="ECO:0000313" key="10">
    <source>
        <dbReference type="EMBL" id="TWA99255.1"/>
    </source>
</evidence>
<dbReference type="SUPFAM" id="SSF161098">
    <property type="entry name" value="MetI-like"/>
    <property type="match status" value="1"/>
</dbReference>
<comment type="similarity">
    <text evidence="2">Belongs to the binding-protein-dependent transport system permease family. CysTW subfamily.</text>
</comment>
<dbReference type="InterPro" id="IPR035906">
    <property type="entry name" value="MetI-like_sf"/>
</dbReference>
<dbReference type="Pfam" id="PF00528">
    <property type="entry name" value="BPD_transp_1"/>
    <property type="match status" value="1"/>
</dbReference>
<protein>
    <submittedName>
        <fullName evidence="10">Putative spermidine/putrescine transport system permease protein</fullName>
    </submittedName>
</protein>